<feature type="compositionally biased region" description="Pro residues" evidence="1">
    <location>
        <begin position="1"/>
        <end position="16"/>
    </location>
</feature>
<protein>
    <submittedName>
        <fullName evidence="3">Uncharacterized protein</fullName>
    </submittedName>
</protein>
<keyword evidence="2" id="KW-1133">Transmembrane helix</keyword>
<evidence type="ECO:0000313" key="4">
    <source>
        <dbReference type="Proteomes" id="UP000641932"/>
    </source>
</evidence>
<reference evidence="3" key="1">
    <citation type="journal article" date="2014" name="Int. J. Syst. Evol. Microbiol.">
        <title>Complete genome sequence of Corynebacterium casei LMG S-19264T (=DSM 44701T), isolated from a smear-ripened cheese.</title>
        <authorList>
            <consortium name="US DOE Joint Genome Institute (JGI-PGF)"/>
            <person name="Walter F."/>
            <person name="Albersmeier A."/>
            <person name="Kalinowski J."/>
            <person name="Ruckert C."/>
        </authorList>
    </citation>
    <scope>NUCLEOTIDE SEQUENCE</scope>
    <source>
        <strain evidence="3">CGMCC 4.7201</strain>
    </source>
</reference>
<keyword evidence="4" id="KW-1185">Reference proteome</keyword>
<evidence type="ECO:0000313" key="3">
    <source>
        <dbReference type="EMBL" id="GGO91365.1"/>
    </source>
</evidence>
<sequence>MTDTPPPQWGRPPPGAGNPLGPAPVAKRKKPRRIFLWIFLAVQVLFLIWIIVGVNSGSDDPSCEGLTGDALQLCKDAGDAGTAIGVGLVIGLWAAVDIILGITYGIYRLNRRERT</sequence>
<dbReference type="Proteomes" id="UP000641932">
    <property type="component" value="Unassembled WGS sequence"/>
</dbReference>
<feature type="transmembrane region" description="Helical" evidence="2">
    <location>
        <begin position="34"/>
        <end position="52"/>
    </location>
</feature>
<dbReference type="AlphaFoldDB" id="A0A917ZTK6"/>
<accession>A0A917ZTK6</accession>
<keyword evidence="2" id="KW-0812">Transmembrane</keyword>
<comment type="caution">
    <text evidence="3">The sequence shown here is derived from an EMBL/GenBank/DDBJ whole genome shotgun (WGS) entry which is preliminary data.</text>
</comment>
<reference evidence="3" key="2">
    <citation type="submission" date="2020-09" db="EMBL/GenBank/DDBJ databases">
        <authorList>
            <person name="Sun Q."/>
            <person name="Zhou Y."/>
        </authorList>
    </citation>
    <scope>NUCLEOTIDE SEQUENCE</scope>
    <source>
        <strain evidence="3">CGMCC 4.7201</strain>
    </source>
</reference>
<dbReference type="EMBL" id="BMMS01000016">
    <property type="protein sequence ID" value="GGO91365.1"/>
    <property type="molecule type" value="Genomic_DNA"/>
</dbReference>
<keyword evidence="2" id="KW-0472">Membrane</keyword>
<evidence type="ECO:0000256" key="1">
    <source>
        <dbReference type="SAM" id="MobiDB-lite"/>
    </source>
</evidence>
<proteinExistence type="predicted"/>
<evidence type="ECO:0000256" key="2">
    <source>
        <dbReference type="SAM" id="Phobius"/>
    </source>
</evidence>
<dbReference type="RefSeq" id="WP_189133011.1">
    <property type="nucleotide sequence ID" value="NZ_BMMS01000016.1"/>
</dbReference>
<gene>
    <name evidence="3" type="ORF">GCM10012280_39040</name>
</gene>
<name>A0A917ZTK6_9ACTN</name>
<feature type="transmembrane region" description="Helical" evidence="2">
    <location>
        <begin position="83"/>
        <end position="107"/>
    </location>
</feature>
<feature type="region of interest" description="Disordered" evidence="1">
    <location>
        <begin position="1"/>
        <end position="26"/>
    </location>
</feature>
<organism evidence="3 4">
    <name type="scientific">Wenjunlia tyrosinilytica</name>
    <dbReference type="NCBI Taxonomy" id="1544741"/>
    <lineage>
        <taxon>Bacteria</taxon>
        <taxon>Bacillati</taxon>
        <taxon>Actinomycetota</taxon>
        <taxon>Actinomycetes</taxon>
        <taxon>Kitasatosporales</taxon>
        <taxon>Streptomycetaceae</taxon>
        <taxon>Wenjunlia</taxon>
    </lineage>
</organism>